<dbReference type="InterPro" id="IPR036188">
    <property type="entry name" value="FAD/NAD-bd_sf"/>
</dbReference>
<keyword evidence="4" id="KW-0274">FAD</keyword>
<evidence type="ECO:0000313" key="9">
    <source>
        <dbReference type="Proteomes" id="UP000799767"/>
    </source>
</evidence>
<feature type="domain" description="FAD dependent oxidoreductase" evidence="7">
    <location>
        <begin position="8"/>
        <end position="387"/>
    </location>
</feature>
<evidence type="ECO:0000256" key="6">
    <source>
        <dbReference type="SAM" id="MobiDB-lite"/>
    </source>
</evidence>
<dbReference type="PANTHER" id="PTHR10961">
    <property type="entry name" value="PEROXISOMAL SARCOSINE OXIDASE"/>
    <property type="match status" value="1"/>
</dbReference>
<evidence type="ECO:0000256" key="5">
    <source>
        <dbReference type="ARBA" id="ARBA00023002"/>
    </source>
</evidence>
<dbReference type="GO" id="GO:0051698">
    <property type="term" value="F:saccharopine oxidase activity"/>
    <property type="evidence" value="ECO:0007669"/>
    <property type="project" value="TreeGrafter"/>
</dbReference>
<proteinExistence type="inferred from homology"/>
<dbReference type="PANTHER" id="PTHR10961:SF37">
    <property type="entry name" value="FAD DEPENDENT OXIDOREDUCTASE DOMAIN-CONTAINING PROTEIN"/>
    <property type="match status" value="1"/>
</dbReference>
<keyword evidence="9" id="KW-1185">Reference proteome</keyword>
<dbReference type="InterPro" id="IPR006076">
    <property type="entry name" value="FAD-dep_OxRdtase"/>
</dbReference>
<dbReference type="InterPro" id="IPR045170">
    <property type="entry name" value="MTOX"/>
</dbReference>
<dbReference type="SUPFAM" id="SSF51905">
    <property type="entry name" value="FAD/NAD(P)-binding domain"/>
    <property type="match status" value="1"/>
</dbReference>
<keyword evidence="5" id="KW-0560">Oxidoreductase</keyword>
<dbReference type="EMBL" id="MU001641">
    <property type="protein sequence ID" value="KAF2479356.1"/>
    <property type="molecule type" value="Genomic_DNA"/>
</dbReference>
<evidence type="ECO:0000313" key="8">
    <source>
        <dbReference type="EMBL" id="KAF2479356.1"/>
    </source>
</evidence>
<dbReference type="GeneID" id="54479316"/>
<dbReference type="Gene3D" id="3.30.9.10">
    <property type="entry name" value="D-Amino Acid Oxidase, subunit A, domain 2"/>
    <property type="match status" value="1"/>
</dbReference>
<accession>A0A6A6PHT9</accession>
<dbReference type="RefSeq" id="XP_033585926.1">
    <property type="nucleotide sequence ID" value="XM_033738314.1"/>
</dbReference>
<organism evidence="8 9">
    <name type="scientific">Neohortaea acidophila</name>
    <dbReference type="NCBI Taxonomy" id="245834"/>
    <lineage>
        <taxon>Eukaryota</taxon>
        <taxon>Fungi</taxon>
        <taxon>Dikarya</taxon>
        <taxon>Ascomycota</taxon>
        <taxon>Pezizomycotina</taxon>
        <taxon>Dothideomycetes</taxon>
        <taxon>Dothideomycetidae</taxon>
        <taxon>Mycosphaerellales</taxon>
        <taxon>Teratosphaeriaceae</taxon>
        <taxon>Neohortaea</taxon>
    </lineage>
</organism>
<dbReference type="GO" id="GO:0008115">
    <property type="term" value="F:sarcosine oxidase activity"/>
    <property type="evidence" value="ECO:0007669"/>
    <property type="project" value="TreeGrafter"/>
</dbReference>
<evidence type="ECO:0000259" key="7">
    <source>
        <dbReference type="Pfam" id="PF01266"/>
    </source>
</evidence>
<comment type="cofactor">
    <cofactor evidence="1">
        <name>FAD</name>
        <dbReference type="ChEBI" id="CHEBI:57692"/>
    </cofactor>
</comment>
<feature type="compositionally biased region" description="Basic and acidic residues" evidence="6">
    <location>
        <begin position="414"/>
        <end position="432"/>
    </location>
</feature>
<dbReference type="Proteomes" id="UP000799767">
    <property type="component" value="Unassembled WGS sequence"/>
</dbReference>
<evidence type="ECO:0000256" key="1">
    <source>
        <dbReference type="ARBA" id="ARBA00001974"/>
    </source>
</evidence>
<protein>
    <submittedName>
        <fullName evidence="8">FAD dependent oxidoreductase</fullName>
    </submittedName>
</protein>
<feature type="region of interest" description="Disordered" evidence="6">
    <location>
        <begin position="412"/>
        <end position="432"/>
    </location>
</feature>
<evidence type="ECO:0000256" key="3">
    <source>
        <dbReference type="ARBA" id="ARBA00022630"/>
    </source>
</evidence>
<dbReference type="Gene3D" id="3.50.50.60">
    <property type="entry name" value="FAD/NAD(P)-binding domain"/>
    <property type="match status" value="1"/>
</dbReference>
<dbReference type="AlphaFoldDB" id="A0A6A6PHT9"/>
<dbReference type="OrthoDB" id="2219495at2759"/>
<reference evidence="8" key="1">
    <citation type="journal article" date="2020" name="Stud. Mycol.">
        <title>101 Dothideomycetes genomes: a test case for predicting lifestyles and emergence of pathogens.</title>
        <authorList>
            <person name="Haridas S."/>
            <person name="Albert R."/>
            <person name="Binder M."/>
            <person name="Bloem J."/>
            <person name="Labutti K."/>
            <person name="Salamov A."/>
            <person name="Andreopoulos B."/>
            <person name="Baker S."/>
            <person name="Barry K."/>
            <person name="Bills G."/>
            <person name="Bluhm B."/>
            <person name="Cannon C."/>
            <person name="Castanera R."/>
            <person name="Culley D."/>
            <person name="Daum C."/>
            <person name="Ezra D."/>
            <person name="Gonzalez J."/>
            <person name="Henrissat B."/>
            <person name="Kuo A."/>
            <person name="Liang C."/>
            <person name="Lipzen A."/>
            <person name="Lutzoni F."/>
            <person name="Magnuson J."/>
            <person name="Mondo S."/>
            <person name="Nolan M."/>
            <person name="Ohm R."/>
            <person name="Pangilinan J."/>
            <person name="Park H.-J."/>
            <person name="Ramirez L."/>
            <person name="Alfaro M."/>
            <person name="Sun H."/>
            <person name="Tritt A."/>
            <person name="Yoshinaga Y."/>
            <person name="Zwiers L.-H."/>
            <person name="Turgeon B."/>
            <person name="Goodwin S."/>
            <person name="Spatafora J."/>
            <person name="Crous P."/>
            <person name="Grigoriev I."/>
        </authorList>
    </citation>
    <scope>NUCLEOTIDE SEQUENCE</scope>
    <source>
        <strain evidence="8">CBS 113389</strain>
    </source>
</reference>
<keyword evidence="3" id="KW-0285">Flavoprotein</keyword>
<dbReference type="GO" id="GO:0050660">
    <property type="term" value="F:flavin adenine dinucleotide binding"/>
    <property type="evidence" value="ECO:0007669"/>
    <property type="project" value="InterPro"/>
</dbReference>
<sequence>MSVPDDSILILGAGIFGTSTAYHLAKTYRNPDRITVIDRTASPPDLAASTDINKIIRADYSSRFYCDLAYEALDAWKTWPELQPYYHQSGWIMLDGEDSDLAERIRRVFRDRGHDLTSDMELGELDERWGGCLNGTDTTGLKNGYWNPEAGWCEAAAATGSLMEAAKRLGVRYVTADVVGVELDGARVSGLRTAKGELLTADKIVIATGAWTSSLLSPLENELNIPEDERVEKQAQAAGVAVAHYKMTDQEMSQLRDMPVVVYGESGEVIPPPLSNRLLKFTNARTFTNIETTKSGHKISVPPNRDQHIVSDRLKRETETHMMSKVMPAFAKGKTADYWRICWDARTPTQDWLLCRHPDDRLSNLYFSVGGSFHSYKFLPNAGKYMVNVLNGTGNGEERDRAWGWKKAGAGWRGAHEKTAPKRDLKDLDYGE</sequence>
<evidence type="ECO:0000256" key="4">
    <source>
        <dbReference type="ARBA" id="ARBA00022827"/>
    </source>
</evidence>
<gene>
    <name evidence="8" type="ORF">BDY17DRAFT_37070</name>
</gene>
<dbReference type="Pfam" id="PF01266">
    <property type="entry name" value="DAO"/>
    <property type="match status" value="1"/>
</dbReference>
<name>A0A6A6PHT9_9PEZI</name>
<evidence type="ECO:0000256" key="2">
    <source>
        <dbReference type="ARBA" id="ARBA00010989"/>
    </source>
</evidence>
<comment type="similarity">
    <text evidence="2">Belongs to the MSOX/MTOX family.</text>
</comment>